<name>A0ACA9MUM2_9GLOM</name>
<organism evidence="1 2">
    <name type="scientific">Dentiscutata heterogama</name>
    <dbReference type="NCBI Taxonomy" id="1316150"/>
    <lineage>
        <taxon>Eukaryota</taxon>
        <taxon>Fungi</taxon>
        <taxon>Fungi incertae sedis</taxon>
        <taxon>Mucoromycota</taxon>
        <taxon>Glomeromycotina</taxon>
        <taxon>Glomeromycetes</taxon>
        <taxon>Diversisporales</taxon>
        <taxon>Gigasporaceae</taxon>
        <taxon>Dentiscutata</taxon>
    </lineage>
</organism>
<protein>
    <submittedName>
        <fullName evidence="1">10825_t:CDS:1</fullName>
    </submittedName>
</protein>
<dbReference type="EMBL" id="CAJVPU010011025">
    <property type="protein sequence ID" value="CAG8610899.1"/>
    <property type="molecule type" value="Genomic_DNA"/>
</dbReference>
<gene>
    <name evidence="1" type="ORF">DHETER_LOCUS7631</name>
</gene>
<evidence type="ECO:0000313" key="1">
    <source>
        <dbReference type="EMBL" id="CAG8610899.1"/>
    </source>
</evidence>
<dbReference type="Proteomes" id="UP000789702">
    <property type="component" value="Unassembled WGS sequence"/>
</dbReference>
<accession>A0ACA9MUM2</accession>
<reference evidence="1" key="1">
    <citation type="submission" date="2021-06" db="EMBL/GenBank/DDBJ databases">
        <authorList>
            <person name="Kallberg Y."/>
            <person name="Tangrot J."/>
            <person name="Rosling A."/>
        </authorList>
    </citation>
    <scope>NUCLEOTIDE SEQUENCE</scope>
    <source>
        <strain evidence="1">IL203A</strain>
    </source>
</reference>
<sequence>DSLYSVPKSSIPETRSITSAYSTRSTLPELLPEIKPTSPMWGSNKDTNFSFSNYASSPPEPLSQLNVAVWQSMVKSSTDDDDDQQTTPTQKNIPSSKTYGYLSSIASIDKDDDLLPQAAPISPLKFDIPELGLLDPLPKVQQSSTHKEPTSTAPLKRELPDPISNTYTSPNLMSDGDRSNWGFWNDSPPESPNKFKLDLDRFNSYLNKKDPDGDHGVTGLKKGKGRKYSTFLDKTNIDQPDVYKVKAGTKLDKHKSLPLTQEDIIYKKEIHETRMESDKMDQSDDYINSEDNSIPIFQRKQTRPSRKSIPNFYPSKSKKSKLTDEQPHGMTIKLRKSGNFQTFPLSDGSKIGAKRQKCKPIQILKFPYSTIRPQRNTLSSASALKKNPFLKSIKRNFGDRNLPEYTLSKSKMSFMVPHNLASVEFGKLNHSVPDLTVRVRHQKFSEAFRKINMTVPDFTRFDSIMKDFDEKKKSEFNLQIMNDLDSDPSKITKFSINPFDESESNELFKSGSPWIHLPHLDEFIKSLPQSDFSNPKDLMTQEEYEKFMTSGNKLGKYADSLFPPLNQIPDDVSLDDLKSNITSKEKSPMHNDLISTAIDGVLIAEASAFGNTFMKLEILRDFIQFLTLALAFGSAGTVDGWLKILLNTLPNFLTLYWFRIMTKWDPNADAEGLETFPWNLRPQEKRHHNIVVVFILTTLYLPLSKLSIDALVWSKTFWPPVGNGQNVCYVTSMRNGDLNFSPAIIVVALIVLGVFTIWFPIALKRLVDKNYPKIDGFNEAGEKITDEIKEYSKRLEDDPCPYNFLYNGYSEKWAAYKTFIMANKFLSILLISTISEDNCIFRYAQETTSISLIRQSIQIFLMLLLLFIHWRSEPFLHPSQNISEYWSRSGYVIAAILGMFVVLKIGDYNIVSIILVIINLFIGLLVVWHLFKQTNGYKRFVKNMKKRLDFSLNIYSPKLDFSKHIKRRVWQETWTSLILTSDQLKIPPGKVIAYSQSSHRPPYLLNFSGSVAERHVENLKIMKQIGIKKYTTSLAPLPISLEKLRLKIVNNFVGPDMYYAPEFLNIKIKTHFGKAYVVPFPFSIVMCYDDDDSIVVLTQEWEIRRYVEQNENKEIQRRRLVRQMIRSLEGKIILGPCCAKGDRNESEIQEKGFFENSRSEVHYHRGLLQIRRNQRSKWRGHNMNSGFEITITYSDRIKSGSTSSTRSDSSTLSEGAPFHEITVGHNIIGITADFQMTPQLERLFTDNYETLSKGLDLVQAIMQQYRDHYKDEAVKKMETLTYGFYINVYDNPSIPLESLPALLMATETNEKVRSIPETEYSSLIYLYERMRIINLSRVHQWWYLFWEDLWRKNHKEIEDLKKYPQDFSPAYRTSLCYRPMIRLELEEFLQKRGLWKNEG</sequence>
<evidence type="ECO:0000313" key="2">
    <source>
        <dbReference type="Proteomes" id="UP000789702"/>
    </source>
</evidence>
<keyword evidence="2" id="KW-1185">Reference proteome</keyword>
<proteinExistence type="predicted"/>
<comment type="caution">
    <text evidence="1">The sequence shown here is derived from an EMBL/GenBank/DDBJ whole genome shotgun (WGS) entry which is preliminary data.</text>
</comment>
<feature type="non-terminal residue" evidence="1">
    <location>
        <position position="1399"/>
    </location>
</feature>
<feature type="non-terminal residue" evidence="1">
    <location>
        <position position="1"/>
    </location>
</feature>